<accession>A0A3B0TD43</accession>
<dbReference type="AlphaFoldDB" id="A0A3B0TD43"/>
<name>A0A3B0TD43_9ZZZZ</name>
<reference evidence="1" key="1">
    <citation type="submission" date="2018-06" db="EMBL/GenBank/DDBJ databases">
        <authorList>
            <person name="Zhirakovskaya E."/>
        </authorList>
    </citation>
    <scope>NUCLEOTIDE SEQUENCE</scope>
</reference>
<organism evidence="1">
    <name type="scientific">hydrothermal vent metagenome</name>
    <dbReference type="NCBI Taxonomy" id="652676"/>
    <lineage>
        <taxon>unclassified sequences</taxon>
        <taxon>metagenomes</taxon>
        <taxon>ecological metagenomes</taxon>
    </lineage>
</organism>
<proteinExistence type="predicted"/>
<gene>
    <name evidence="1" type="ORF">MNBD_BACTEROID03-400</name>
</gene>
<protein>
    <submittedName>
        <fullName evidence="1">Uncharacterized protein</fullName>
    </submittedName>
</protein>
<evidence type="ECO:0000313" key="1">
    <source>
        <dbReference type="EMBL" id="VAW10059.1"/>
    </source>
</evidence>
<sequence length="143" mass="15908">MILLNIVVSNWFFSHYFKMVLFQRIKNSSIEKSFNLNNSSTALPRACLRQAGLPEAGFPITPPLGGGRNCLFAPEASGPGGAKYKISVPDDNRDETGETSRPAGRLVPLWLALGIAFLRQAGRFQEIFYLRLFNCLIHCVFIS</sequence>
<dbReference type="EMBL" id="UOEL01000012">
    <property type="protein sequence ID" value="VAW10059.1"/>
    <property type="molecule type" value="Genomic_DNA"/>
</dbReference>